<comment type="function">
    <text evidence="8">Involved in lipopolysaccharide (LPS) biosynthesis. Catalyzes the transfer of 3-deoxy-D-manno-octulosonate (Kdo) residue(s) from CMP-Kdo to lipid IV(A), the tetraacyldisaccharide-1,4'-bisphosphate precursor of lipid A.</text>
</comment>
<proteinExistence type="inferred from homology"/>
<sequence length="411" mass="48084">MFFIYNLLIKFATTFLSFIAFFNPKMKLFVDGRNQWWKKIEEHIQPTDRVFWIHAASLGEYEQGLPLIEELKKRFPNYKIVLTFFSPSGYEVKKNSTIADIVLYLPMDTKSNVKRFLNLVHPEKVFFIKYEYWPNYLNALKTRKIETYLVSGIFRPNQVFFKWYGGFYRKALYAFTHFFVQNEKSELLLQRLKHTNITIVGDTRFDRVSQILENDNKLEFLDEFTSSKTIPTIVIGSSWPEDHLLLTEYINNTSKKTKFIIAPHNIKETEITDLVSKLKVPNILYSERSDKNIEDYKVFIIDTYSLLTKAYSYADIAYIGGGFGTGIHNILEAATFGVPVIIGPNYKKFQEAKDLISLKGCFVVHDAEEMKFQFDYFLDNKADRIKTASINSSFILKNKNATDKIINHIFK</sequence>
<dbReference type="GO" id="GO:0043842">
    <property type="term" value="F:Kdo transferase activity"/>
    <property type="evidence" value="ECO:0007669"/>
    <property type="project" value="UniProtKB-EC"/>
</dbReference>
<dbReference type="SUPFAM" id="SSF53756">
    <property type="entry name" value="UDP-Glycosyltransferase/glycogen phosphorylase"/>
    <property type="match status" value="1"/>
</dbReference>
<evidence type="ECO:0000313" key="10">
    <source>
        <dbReference type="EMBL" id="SFJ11382.1"/>
    </source>
</evidence>
<dbReference type="AlphaFoldDB" id="A0A1I3NQC3"/>
<dbReference type="STRING" id="1150112.SAMN04487893_103160"/>
<evidence type="ECO:0000259" key="9">
    <source>
        <dbReference type="Pfam" id="PF04413"/>
    </source>
</evidence>
<comment type="subcellular location">
    <subcellularLocation>
        <location evidence="8">Cell membrane</location>
    </subcellularLocation>
</comment>
<evidence type="ECO:0000256" key="7">
    <source>
        <dbReference type="PIRSR" id="PIRSR639901-1"/>
    </source>
</evidence>
<accession>A0A1I3NQC3</accession>
<dbReference type="EMBL" id="FORU01000003">
    <property type="protein sequence ID" value="SFJ11382.1"/>
    <property type="molecule type" value="Genomic_DNA"/>
</dbReference>
<dbReference type="OrthoDB" id="9789797at2"/>
<keyword evidence="8" id="KW-1133">Transmembrane helix</keyword>
<keyword evidence="8" id="KW-0472">Membrane</keyword>
<comment type="similarity">
    <text evidence="8">Belongs to the glycosyltransferase group 1 family.</text>
</comment>
<dbReference type="Gene3D" id="3.40.50.11720">
    <property type="entry name" value="3-Deoxy-D-manno-octulosonic-acid transferase, N-terminal domain"/>
    <property type="match status" value="1"/>
</dbReference>
<name>A0A1I3NQC3_9FLAO</name>
<dbReference type="Pfam" id="PF04413">
    <property type="entry name" value="Glycos_transf_N"/>
    <property type="match status" value="1"/>
</dbReference>
<dbReference type="PANTHER" id="PTHR42755:SF1">
    <property type="entry name" value="3-DEOXY-D-MANNO-OCTULOSONIC ACID TRANSFERASE, MITOCHONDRIAL-RELATED"/>
    <property type="match status" value="1"/>
</dbReference>
<reference evidence="11" key="1">
    <citation type="submission" date="2016-10" db="EMBL/GenBank/DDBJ databases">
        <authorList>
            <person name="Varghese N."/>
            <person name="Submissions S."/>
        </authorList>
    </citation>
    <scope>NUCLEOTIDE SEQUENCE [LARGE SCALE GENOMIC DNA]</scope>
    <source>
        <strain evidence="11">DSM 26542</strain>
    </source>
</reference>
<dbReference type="InterPro" id="IPR038107">
    <property type="entry name" value="Glycos_transf_N_sf"/>
</dbReference>
<evidence type="ECO:0000256" key="1">
    <source>
        <dbReference type="ARBA" id="ARBA00004713"/>
    </source>
</evidence>
<keyword evidence="8" id="KW-1003">Cell membrane</keyword>
<dbReference type="EC" id="2.4.99.12" evidence="2 8"/>
<comment type="pathway">
    <text evidence="1 8">Bacterial outer membrane biogenesis; LPS core biosynthesis.</text>
</comment>
<evidence type="ECO:0000256" key="4">
    <source>
        <dbReference type="ARBA" id="ARBA00022679"/>
    </source>
</evidence>
<comment type="catalytic activity">
    <reaction evidence="6 8">
        <text>lipid IVA (E. coli) + CMP-3-deoxy-beta-D-manno-octulosonate = alpha-Kdo-(2-&gt;6)-lipid IVA (E. coli) + CMP + H(+)</text>
        <dbReference type="Rhea" id="RHEA:28066"/>
        <dbReference type="ChEBI" id="CHEBI:15378"/>
        <dbReference type="ChEBI" id="CHEBI:58603"/>
        <dbReference type="ChEBI" id="CHEBI:60364"/>
        <dbReference type="ChEBI" id="CHEBI:60377"/>
        <dbReference type="ChEBI" id="CHEBI:85987"/>
        <dbReference type="EC" id="2.4.99.12"/>
    </reaction>
</comment>
<organism evidence="10 11">
    <name type="scientific">Myroides guanonis</name>
    <dbReference type="NCBI Taxonomy" id="1150112"/>
    <lineage>
        <taxon>Bacteria</taxon>
        <taxon>Pseudomonadati</taxon>
        <taxon>Bacteroidota</taxon>
        <taxon>Flavobacteriia</taxon>
        <taxon>Flavobacteriales</taxon>
        <taxon>Flavobacteriaceae</taxon>
        <taxon>Myroides</taxon>
    </lineage>
</organism>
<feature type="active site" description="Proton acceptor" evidence="7">
    <location>
        <position position="60"/>
    </location>
</feature>
<dbReference type="UniPathway" id="UPA00958"/>
<dbReference type="GO" id="GO:0005886">
    <property type="term" value="C:plasma membrane"/>
    <property type="evidence" value="ECO:0007669"/>
    <property type="project" value="UniProtKB-SubCell"/>
</dbReference>
<dbReference type="InterPro" id="IPR039901">
    <property type="entry name" value="Kdotransferase"/>
</dbReference>
<keyword evidence="8" id="KW-0448">Lipopolysaccharide biosynthesis</keyword>
<protein>
    <recommendedName>
        <fullName evidence="3 8">3-deoxy-D-manno-octulosonic acid transferase</fullName>
        <shortName evidence="8">Kdo transferase</shortName>
        <ecNumber evidence="2 8">2.4.99.12</ecNumber>
    </recommendedName>
    <alternativeName>
        <fullName evidence="5 8">Lipid IV(A) 3-deoxy-D-manno-octulosonic acid transferase</fullName>
    </alternativeName>
</protein>
<dbReference type="InterPro" id="IPR007507">
    <property type="entry name" value="Glycos_transf_N"/>
</dbReference>
<dbReference type="PANTHER" id="PTHR42755">
    <property type="entry name" value="3-DEOXY-MANNO-OCTULOSONATE CYTIDYLYLTRANSFERASE"/>
    <property type="match status" value="1"/>
</dbReference>
<evidence type="ECO:0000256" key="3">
    <source>
        <dbReference type="ARBA" id="ARBA00019077"/>
    </source>
</evidence>
<evidence type="ECO:0000256" key="6">
    <source>
        <dbReference type="ARBA" id="ARBA00049183"/>
    </source>
</evidence>
<evidence type="ECO:0000313" key="11">
    <source>
        <dbReference type="Proteomes" id="UP000243887"/>
    </source>
</evidence>
<evidence type="ECO:0000256" key="2">
    <source>
        <dbReference type="ARBA" id="ARBA00012621"/>
    </source>
</evidence>
<evidence type="ECO:0000256" key="5">
    <source>
        <dbReference type="ARBA" id="ARBA00031445"/>
    </source>
</evidence>
<keyword evidence="11" id="KW-1185">Reference proteome</keyword>
<dbReference type="GO" id="GO:0009245">
    <property type="term" value="P:lipid A biosynthetic process"/>
    <property type="evidence" value="ECO:0007669"/>
    <property type="project" value="TreeGrafter"/>
</dbReference>
<feature type="domain" description="3-deoxy-D-manno-octulosonic-acid transferase N-terminal" evidence="9">
    <location>
        <begin position="45"/>
        <end position="206"/>
    </location>
</feature>
<dbReference type="Gene3D" id="3.40.50.2000">
    <property type="entry name" value="Glycogen Phosphorylase B"/>
    <property type="match status" value="1"/>
</dbReference>
<gene>
    <name evidence="10" type="ORF">SAMN04487893_103160</name>
</gene>
<keyword evidence="4 8" id="KW-0808">Transferase</keyword>
<keyword evidence="8" id="KW-0812">Transmembrane</keyword>
<dbReference type="RefSeq" id="WP_090678243.1">
    <property type="nucleotide sequence ID" value="NZ_FORU01000003.1"/>
</dbReference>
<feature type="transmembrane region" description="Helical" evidence="8">
    <location>
        <begin position="6"/>
        <end position="23"/>
    </location>
</feature>
<dbReference type="GO" id="GO:0009244">
    <property type="term" value="P:lipopolysaccharide core region biosynthetic process"/>
    <property type="evidence" value="ECO:0007669"/>
    <property type="project" value="UniProtKB-UniRule"/>
</dbReference>
<dbReference type="Proteomes" id="UP000243887">
    <property type="component" value="Unassembled WGS sequence"/>
</dbReference>
<evidence type="ECO:0000256" key="8">
    <source>
        <dbReference type="RuleBase" id="RU365103"/>
    </source>
</evidence>